<keyword evidence="2" id="KW-0274">FAD</keyword>
<evidence type="ECO:0000256" key="1">
    <source>
        <dbReference type="ARBA" id="ARBA00022630"/>
    </source>
</evidence>
<dbReference type="InterPro" id="IPR006094">
    <property type="entry name" value="Oxid_FAD_bind_N"/>
</dbReference>
<dbReference type="Gene3D" id="3.30.465.10">
    <property type="match status" value="1"/>
</dbReference>
<dbReference type="PANTHER" id="PTHR11748:SF103">
    <property type="entry name" value="GLYCOLATE OXIDASE SUBUNIT GLCE"/>
    <property type="match status" value="1"/>
</dbReference>
<dbReference type="Proteomes" id="UP000199494">
    <property type="component" value="Unassembled WGS sequence"/>
</dbReference>
<organism evidence="3 4">
    <name type="scientific">Prauserella marina</name>
    <dbReference type="NCBI Taxonomy" id="530584"/>
    <lineage>
        <taxon>Bacteria</taxon>
        <taxon>Bacillati</taxon>
        <taxon>Actinomycetota</taxon>
        <taxon>Actinomycetes</taxon>
        <taxon>Pseudonocardiales</taxon>
        <taxon>Pseudonocardiaceae</taxon>
        <taxon>Prauserella</taxon>
    </lineage>
</organism>
<dbReference type="EMBL" id="FMZE01000003">
    <property type="protein sequence ID" value="SDC70471.1"/>
    <property type="molecule type" value="Genomic_DNA"/>
</dbReference>
<evidence type="ECO:0000313" key="3">
    <source>
        <dbReference type="EMBL" id="SDC70471.1"/>
    </source>
</evidence>
<evidence type="ECO:0000256" key="2">
    <source>
        <dbReference type="ARBA" id="ARBA00022827"/>
    </source>
</evidence>
<dbReference type="STRING" id="530584.SAMN05421630_103270"/>
<gene>
    <name evidence="3" type="ORF">SAMN05421630_103270</name>
</gene>
<dbReference type="AlphaFoldDB" id="A0A222VIY1"/>
<proteinExistence type="predicted"/>
<dbReference type="InterPro" id="IPR016164">
    <property type="entry name" value="FAD-linked_Oxase-like_C"/>
</dbReference>
<dbReference type="SUPFAM" id="SSF55103">
    <property type="entry name" value="FAD-linked oxidases, C-terminal domain"/>
    <property type="match status" value="1"/>
</dbReference>
<dbReference type="InterPro" id="IPR016169">
    <property type="entry name" value="FAD-bd_PCMH_sub2"/>
</dbReference>
<dbReference type="InterPro" id="IPR036318">
    <property type="entry name" value="FAD-bd_PCMH-like_sf"/>
</dbReference>
<dbReference type="GO" id="GO:0003824">
    <property type="term" value="F:catalytic activity"/>
    <property type="evidence" value="ECO:0007669"/>
    <property type="project" value="InterPro"/>
</dbReference>
<dbReference type="InterPro" id="IPR016166">
    <property type="entry name" value="FAD-bd_PCMH"/>
</dbReference>
<name>A0A222VIY1_9PSEU</name>
<dbReference type="PROSITE" id="PS51387">
    <property type="entry name" value="FAD_PCMH"/>
    <property type="match status" value="1"/>
</dbReference>
<keyword evidence="4" id="KW-1185">Reference proteome</keyword>
<dbReference type="SUPFAM" id="SSF56176">
    <property type="entry name" value="FAD-binding/transporter-associated domain-like"/>
    <property type="match status" value="1"/>
</dbReference>
<dbReference type="OrthoDB" id="9811557at2"/>
<dbReference type="KEGG" id="pmad:BAY61_01580"/>
<evidence type="ECO:0000313" key="4">
    <source>
        <dbReference type="Proteomes" id="UP000199494"/>
    </source>
</evidence>
<protein>
    <submittedName>
        <fullName evidence="3">Glycolate oxidase FAD binding subunit</fullName>
    </submittedName>
</protein>
<dbReference type="PANTHER" id="PTHR11748">
    <property type="entry name" value="D-LACTATE DEHYDROGENASE"/>
    <property type="match status" value="1"/>
</dbReference>
<dbReference type="GO" id="GO:0071949">
    <property type="term" value="F:FAD binding"/>
    <property type="evidence" value="ECO:0007669"/>
    <property type="project" value="InterPro"/>
</dbReference>
<reference evidence="3 4" key="1">
    <citation type="submission" date="2016-10" db="EMBL/GenBank/DDBJ databases">
        <authorList>
            <person name="de Groot N.N."/>
        </authorList>
    </citation>
    <scope>NUCLEOTIDE SEQUENCE [LARGE SCALE GENOMIC DNA]</scope>
    <source>
        <strain evidence="3 4">CGMCC 4.5506</strain>
    </source>
</reference>
<sequence>MTGTEAMTVAPTDLRTAREALADTTGTVEVRGAGTATSWAGAQEPADIVLDTGKLTGVLAYNPADMTVAVRAGTPLLELQAELAEQGQRVAFDPARVASGATVGGLVATADSGPLALAHGSMRDLVIGATVVLADGTVARTGGHVIKNVAGYDLAKLLHGSYGCFGLLAEIVLRLHPVAAATATVRLDCGLNTAAEHARTVLASAFEPVALEWAEGILLTRVEGTEAGCETRAGRLAELLGGSVLPEQEALAAWKRHAALVDEAVVRIGCRPSRLPGILAASGGTAVAGLGTGIGTTAVPPEAVGAVHDAVTAVGGTSVTRRRSRSPGRAWGQRPSALRTLRDLRAALDPGGRLCRGRFDNWFTDEQSAPEFTEEATS</sequence>
<dbReference type="Pfam" id="PF01565">
    <property type="entry name" value="FAD_binding_4"/>
    <property type="match status" value="1"/>
</dbReference>
<keyword evidence="1" id="KW-0285">Flavoprotein</keyword>
<dbReference type="RefSeq" id="WP_091801589.1">
    <property type="nucleotide sequence ID" value="NZ_CP016353.1"/>
</dbReference>
<accession>A0A222VIY1</accession>